<reference evidence="3 4" key="1">
    <citation type="journal article" date="2018" name="Int. J. Syst. Evol. Microbiol.">
        <title>Bifidobacterium callitrichidarum sp. nov. from the faeces of the emperor tamarin (Saguinus imperator).</title>
        <authorList>
            <person name="Modesto M."/>
            <person name="Michelini S."/>
            <person name="Sansosti M.C."/>
            <person name="De Filippo C."/>
            <person name="Cavalieri D."/>
            <person name="Qvirist L."/>
            <person name="Andlid T."/>
            <person name="Spiezio C."/>
            <person name="Sandri C."/>
            <person name="Pascarelli S."/>
            <person name="Sgorbati B."/>
            <person name="Mattarelli P."/>
        </authorList>
    </citation>
    <scope>NUCLEOTIDE SEQUENCE [LARGE SCALE GENOMIC DNA]</scope>
    <source>
        <strain evidence="3 4">TRI 5</strain>
    </source>
</reference>
<dbReference type="Proteomes" id="UP000245876">
    <property type="component" value="Unassembled WGS sequence"/>
</dbReference>
<dbReference type="EMBL" id="QFFM01000008">
    <property type="protein sequence ID" value="PWG66157.1"/>
    <property type="molecule type" value="Genomic_DNA"/>
</dbReference>
<organism evidence="3 4">
    <name type="scientific">Bifidobacterium callitrichidarum</name>
    <dbReference type="NCBI Taxonomy" id="2052941"/>
    <lineage>
        <taxon>Bacteria</taxon>
        <taxon>Bacillati</taxon>
        <taxon>Actinomycetota</taxon>
        <taxon>Actinomycetes</taxon>
        <taxon>Bifidobacteriales</taxon>
        <taxon>Bifidobacteriaceae</taxon>
        <taxon>Bifidobacterium</taxon>
    </lineage>
</organism>
<feature type="compositionally biased region" description="Basic and acidic residues" evidence="1">
    <location>
        <begin position="244"/>
        <end position="265"/>
    </location>
</feature>
<feature type="transmembrane region" description="Helical" evidence="2">
    <location>
        <begin position="213"/>
        <end position="236"/>
    </location>
</feature>
<evidence type="ECO:0000313" key="4">
    <source>
        <dbReference type="Proteomes" id="UP000245876"/>
    </source>
</evidence>
<dbReference type="RefSeq" id="WP_109056774.1">
    <property type="nucleotide sequence ID" value="NZ_QFFM01000008.1"/>
</dbReference>
<proteinExistence type="predicted"/>
<dbReference type="PANTHER" id="PTHR34980">
    <property type="entry name" value="INNER MEMBRANE PROTEIN-RELATED-RELATED"/>
    <property type="match status" value="1"/>
</dbReference>
<keyword evidence="4" id="KW-1185">Reference proteome</keyword>
<feature type="region of interest" description="Disordered" evidence="1">
    <location>
        <begin position="1"/>
        <end position="60"/>
    </location>
</feature>
<keyword evidence="2" id="KW-0812">Transmembrane</keyword>
<sequence length="294" mass="32099">MMGIPEPNPQAAQVWRQAHESPGDSPNPYAAPNPYVMANPQPLQSSPQLPPQPSQSGRQWRLRDEPPLWAPWYGIGFWRAVTRCFRKTFIFHGRASRGEYWWVWLFTLVLSGVLGAAAYGIGLAIGLNGAEDPSMLSSPLDDFISNATIIAQLVMFVPTISLSIRRLHDENRRGWWLLLPTLLQVAAVVVLFAVIIAVGVAGGGSDTAIGQGLVAGMLAFFGMYLLSGLASVVLMIGPSDPRGARFDRPDGRRHERGGRKLDESQRNVAPNAAVALSAESMQSEFGVASRRRRS</sequence>
<dbReference type="OrthoDB" id="9812349at2"/>
<dbReference type="GO" id="GO:0005886">
    <property type="term" value="C:plasma membrane"/>
    <property type="evidence" value="ECO:0007669"/>
    <property type="project" value="TreeGrafter"/>
</dbReference>
<evidence type="ECO:0000256" key="1">
    <source>
        <dbReference type="SAM" id="MobiDB-lite"/>
    </source>
</evidence>
<evidence type="ECO:0000313" key="3">
    <source>
        <dbReference type="EMBL" id="PWG66157.1"/>
    </source>
</evidence>
<dbReference type="PANTHER" id="PTHR34980:SF2">
    <property type="entry name" value="INNER MEMBRANE PROTEIN YHAH-RELATED"/>
    <property type="match status" value="1"/>
</dbReference>
<feature type="transmembrane region" description="Helical" evidence="2">
    <location>
        <begin position="101"/>
        <end position="123"/>
    </location>
</feature>
<dbReference type="Pfam" id="PF05656">
    <property type="entry name" value="DUF805"/>
    <property type="match status" value="1"/>
</dbReference>
<dbReference type="InterPro" id="IPR008523">
    <property type="entry name" value="DUF805"/>
</dbReference>
<feature type="region of interest" description="Disordered" evidence="1">
    <location>
        <begin position="244"/>
        <end position="267"/>
    </location>
</feature>
<evidence type="ECO:0008006" key="5">
    <source>
        <dbReference type="Google" id="ProtNLM"/>
    </source>
</evidence>
<keyword evidence="2" id="KW-1133">Transmembrane helix</keyword>
<protein>
    <recommendedName>
        <fullName evidence="5">DUF805 domain-containing protein</fullName>
    </recommendedName>
</protein>
<accession>A0A2U2NAN5</accession>
<keyword evidence="2" id="KW-0472">Membrane</keyword>
<feature type="transmembrane region" description="Helical" evidence="2">
    <location>
        <begin position="143"/>
        <end position="164"/>
    </location>
</feature>
<evidence type="ECO:0000256" key="2">
    <source>
        <dbReference type="SAM" id="Phobius"/>
    </source>
</evidence>
<gene>
    <name evidence="3" type="ORF">DF196_04925</name>
</gene>
<comment type="caution">
    <text evidence="3">The sequence shown here is derived from an EMBL/GenBank/DDBJ whole genome shotgun (WGS) entry which is preliminary data.</text>
</comment>
<dbReference type="AlphaFoldDB" id="A0A2U2NAN5"/>
<feature type="transmembrane region" description="Helical" evidence="2">
    <location>
        <begin position="176"/>
        <end position="201"/>
    </location>
</feature>
<name>A0A2U2NAN5_9BIFI</name>